<dbReference type="SUPFAM" id="SSF47565">
    <property type="entry name" value="Insect pheromone/odorant-binding proteins"/>
    <property type="match status" value="1"/>
</dbReference>
<gene>
    <name evidence="2" type="ORF">Zmor_013193</name>
</gene>
<feature type="chain" id="PRO_5041254673" evidence="1">
    <location>
        <begin position="17"/>
        <end position="131"/>
    </location>
</feature>
<dbReference type="AlphaFoldDB" id="A0AA38MEG1"/>
<feature type="signal peptide" evidence="1">
    <location>
        <begin position="1"/>
        <end position="16"/>
    </location>
</feature>
<name>A0AA38MEG1_9CUCU</name>
<sequence length="131" mass="14409">MKLTFLLLLLVASALAELSTEQKLKLGPISRRCVSESGATLDDLNLVRLSPSYLNPRLKKHSLCILKRTNIITESGDIDTDVIKSILGREGASREKVAEIMKCAVKKSTPEDTAVELRTCLKKQPNFSPAD</sequence>
<dbReference type="SMART" id="SM00708">
    <property type="entry name" value="PhBP"/>
    <property type="match status" value="1"/>
</dbReference>
<dbReference type="EMBL" id="JALNTZ010000004">
    <property type="protein sequence ID" value="KAJ3653975.1"/>
    <property type="molecule type" value="Genomic_DNA"/>
</dbReference>
<dbReference type="Gene3D" id="1.10.238.20">
    <property type="entry name" value="Pheromone/general odorant binding protein domain"/>
    <property type="match status" value="1"/>
</dbReference>
<dbReference type="Pfam" id="PF01395">
    <property type="entry name" value="PBP_GOBP"/>
    <property type="match status" value="1"/>
</dbReference>
<evidence type="ECO:0000256" key="1">
    <source>
        <dbReference type="SAM" id="SignalP"/>
    </source>
</evidence>
<protein>
    <submittedName>
        <fullName evidence="2">Uncharacterized protein</fullName>
    </submittedName>
</protein>
<dbReference type="InterPro" id="IPR006170">
    <property type="entry name" value="PBP/GOBP"/>
</dbReference>
<dbReference type="GO" id="GO:0005549">
    <property type="term" value="F:odorant binding"/>
    <property type="evidence" value="ECO:0007669"/>
    <property type="project" value="InterPro"/>
</dbReference>
<accession>A0AA38MEG1</accession>
<comment type="caution">
    <text evidence="2">The sequence shown here is derived from an EMBL/GenBank/DDBJ whole genome shotgun (WGS) entry which is preliminary data.</text>
</comment>
<evidence type="ECO:0000313" key="3">
    <source>
        <dbReference type="Proteomes" id="UP001168821"/>
    </source>
</evidence>
<dbReference type="Proteomes" id="UP001168821">
    <property type="component" value="Unassembled WGS sequence"/>
</dbReference>
<dbReference type="CDD" id="cd23992">
    <property type="entry name" value="PBP_GOBP"/>
    <property type="match status" value="1"/>
</dbReference>
<keyword evidence="1" id="KW-0732">Signal</keyword>
<evidence type="ECO:0000313" key="2">
    <source>
        <dbReference type="EMBL" id="KAJ3653975.1"/>
    </source>
</evidence>
<reference evidence="2" key="1">
    <citation type="journal article" date="2023" name="G3 (Bethesda)">
        <title>Whole genome assemblies of Zophobas morio and Tenebrio molitor.</title>
        <authorList>
            <person name="Kaur S."/>
            <person name="Stinson S.A."/>
            <person name="diCenzo G.C."/>
        </authorList>
    </citation>
    <scope>NUCLEOTIDE SEQUENCE</scope>
    <source>
        <strain evidence="2">QUZm001</strain>
    </source>
</reference>
<dbReference type="InterPro" id="IPR036728">
    <property type="entry name" value="PBP_GOBP_sf"/>
</dbReference>
<organism evidence="2 3">
    <name type="scientific">Zophobas morio</name>
    <dbReference type="NCBI Taxonomy" id="2755281"/>
    <lineage>
        <taxon>Eukaryota</taxon>
        <taxon>Metazoa</taxon>
        <taxon>Ecdysozoa</taxon>
        <taxon>Arthropoda</taxon>
        <taxon>Hexapoda</taxon>
        <taxon>Insecta</taxon>
        <taxon>Pterygota</taxon>
        <taxon>Neoptera</taxon>
        <taxon>Endopterygota</taxon>
        <taxon>Coleoptera</taxon>
        <taxon>Polyphaga</taxon>
        <taxon>Cucujiformia</taxon>
        <taxon>Tenebrionidae</taxon>
        <taxon>Zophobas</taxon>
    </lineage>
</organism>
<proteinExistence type="predicted"/>
<keyword evidence="3" id="KW-1185">Reference proteome</keyword>